<dbReference type="GO" id="GO:0005524">
    <property type="term" value="F:ATP binding"/>
    <property type="evidence" value="ECO:0007669"/>
    <property type="project" value="UniProtKB-KW"/>
</dbReference>
<dbReference type="Pfam" id="PF13581">
    <property type="entry name" value="HATPase_c_2"/>
    <property type="match status" value="1"/>
</dbReference>
<keyword evidence="1" id="KW-0418">Kinase</keyword>
<organism evidence="3 4">
    <name type="scientific">Streptomyces buecherae</name>
    <dbReference type="NCBI Taxonomy" id="2763006"/>
    <lineage>
        <taxon>Bacteria</taxon>
        <taxon>Bacillati</taxon>
        <taxon>Actinomycetota</taxon>
        <taxon>Actinomycetes</taxon>
        <taxon>Kitasatosporales</taxon>
        <taxon>Streptomycetaceae</taxon>
        <taxon>Streptomyces</taxon>
    </lineage>
</organism>
<dbReference type="GO" id="GO:0004674">
    <property type="term" value="F:protein serine/threonine kinase activity"/>
    <property type="evidence" value="ECO:0007669"/>
    <property type="project" value="UniProtKB-KW"/>
</dbReference>
<dbReference type="InterPro" id="IPR036890">
    <property type="entry name" value="HATPase_C_sf"/>
</dbReference>
<keyword evidence="1" id="KW-0723">Serine/threonine-protein kinase</keyword>
<dbReference type="InterPro" id="IPR003594">
    <property type="entry name" value="HATPase_dom"/>
</dbReference>
<keyword evidence="3" id="KW-0067">ATP-binding</keyword>
<dbReference type="EMBL" id="CP054929">
    <property type="protein sequence ID" value="QKW52162.1"/>
    <property type="molecule type" value="Genomic_DNA"/>
</dbReference>
<keyword evidence="4" id="KW-1185">Reference proteome</keyword>
<gene>
    <name evidence="3" type="ORF">HUT08_24435</name>
</gene>
<evidence type="ECO:0000259" key="2">
    <source>
        <dbReference type="Pfam" id="PF13581"/>
    </source>
</evidence>
<dbReference type="PANTHER" id="PTHR35526">
    <property type="entry name" value="ANTI-SIGMA-F FACTOR RSBW-RELATED"/>
    <property type="match status" value="1"/>
</dbReference>
<accession>A0A7H8NCN8</accession>
<dbReference type="AlphaFoldDB" id="A0A7H8NCN8"/>
<sequence>MRMPEQPWSYGLFIPHDPRAVSVVRPTVRSVLRAGGLNSLADKAELLASELVTNAYRNAHADAFVSMDWQPGDFRLTVWDTGARLPVPRAAAVGDECGRGRGLAIVEAGSDDWGVERHDGGKAVWFSLKPPHGG</sequence>
<evidence type="ECO:0000313" key="3">
    <source>
        <dbReference type="EMBL" id="QKW52162.1"/>
    </source>
</evidence>
<keyword evidence="1" id="KW-0808">Transferase</keyword>
<protein>
    <submittedName>
        <fullName evidence="3">ATP-binding protein</fullName>
    </submittedName>
</protein>
<evidence type="ECO:0000313" key="4">
    <source>
        <dbReference type="Proteomes" id="UP000509303"/>
    </source>
</evidence>
<name>A0A7H8NCN8_9ACTN</name>
<feature type="domain" description="Histidine kinase/HSP90-like ATPase" evidence="2">
    <location>
        <begin position="14"/>
        <end position="127"/>
    </location>
</feature>
<dbReference type="PANTHER" id="PTHR35526:SF3">
    <property type="entry name" value="ANTI-SIGMA-F FACTOR RSBW"/>
    <property type="match status" value="1"/>
</dbReference>
<proteinExistence type="predicted"/>
<dbReference type="Proteomes" id="UP000509303">
    <property type="component" value="Chromosome"/>
</dbReference>
<evidence type="ECO:0000256" key="1">
    <source>
        <dbReference type="ARBA" id="ARBA00022527"/>
    </source>
</evidence>
<keyword evidence="3" id="KW-0547">Nucleotide-binding</keyword>
<dbReference type="SUPFAM" id="SSF55874">
    <property type="entry name" value="ATPase domain of HSP90 chaperone/DNA topoisomerase II/histidine kinase"/>
    <property type="match status" value="1"/>
</dbReference>
<dbReference type="Gene3D" id="3.30.565.10">
    <property type="entry name" value="Histidine kinase-like ATPase, C-terminal domain"/>
    <property type="match status" value="1"/>
</dbReference>
<dbReference type="InterPro" id="IPR050267">
    <property type="entry name" value="Anti-sigma-factor_SerPK"/>
</dbReference>
<dbReference type="CDD" id="cd16936">
    <property type="entry name" value="HATPase_RsbW-like"/>
    <property type="match status" value="1"/>
</dbReference>
<reference evidence="3 4" key="1">
    <citation type="submission" date="2020-06" db="EMBL/GenBank/DDBJ databases">
        <title>Genome mining for natural products.</title>
        <authorList>
            <person name="Zhang B."/>
            <person name="Shi J."/>
            <person name="Ge H."/>
        </authorList>
    </citation>
    <scope>NUCLEOTIDE SEQUENCE [LARGE SCALE GENOMIC DNA]</scope>
    <source>
        <strain evidence="3 4">NA00687</strain>
    </source>
</reference>